<dbReference type="Gene3D" id="3.30.70.580">
    <property type="entry name" value="Pseudouridine synthase I, catalytic domain, N-terminal subdomain"/>
    <property type="match status" value="1"/>
</dbReference>
<dbReference type="InterPro" id="IPR042092">
    <property type="entry name" value="PsdUridine_s_RsuA/RluB/E/F_cat"/>
</dbReference>
<keyword evidence="2 3" id="KW-0413">Isomerase</keyword>
<dbReference type="PANTHER" id="PTHR47683:SF2">
    <property type="entry name" value="RNA-BINDING S4 DOMAIN-CONTAINING PROTEIN"/>
    <property type="match status" value="1"/>
</dbReference>
<dbReference type="EC" id="5.4.99.-" evidence="3"/>
<dbReference type="Pfam" id="PF00849">
    <property type="entry name" value="PseudoU_synth_2"/>
    <property type="match status" value="1"/>
</dbReference>
<evidence type="ECO:0000256" key="3">
    <source>
        <dbReference type="RuleBase" id="RU003887"/>
    </source>
</evidence>
<accession>A0A846MNK1</accession>
<proteinExistence type="inferred from homology"/>
<evidence type="ECO:0000256" key="2">
    <source>
        <dbReference type="ARBA" id="ARBA00023235"/>
    </source>
</evidence>
<dbReference type="EMBL" id="JAASRN010000001">
    <property type="protein sequence ID" value="NIK73158.1"/>
    <property type="molecule type" value="Genomic_DNA"/>
</dbReference>
<dbReference type="InterPro" id="IPR020094">
    <property type="entry name" value="TruA/RsuA/RluB/E/F_N"/>
</dbReference>
<feature type="domain" description="Pseudouridine synthase RsuA/RluA-like" evidence="4">
    <location>
        <begin position="9"/>
        <end position="160"/>
    </location>
</feature>
<organism evidence="5 6">
    <name type="scientific">Thermonema lapsum</name>
    <dbReference type="NCBI Taxonomy" id="28195"/>
    <lineage>
        <taxon>Bacteria</taxon>
        <taxon>Pseudomonadati</taxon>
        <taxon>Bacteroidota</taxon>
        <taxon>Cytophagia</taxon>
        <taxon>Cytophagales</taxon>
        <taxon>Thermonemataceae</taxon>
        <taxon>Thermonema</taxon>
    </lineage>
</organism>
<evidence type="ECO:0000256" key="1">
    <source>
        <dbReference type="ARBA" id="ARBA00008348"/>
    </source>
</evidence>
<dbReference type="InterPro" id="IPR000748">
    <property type="entry name" value="PsdUridine_synth_RsuA/RluB/E/F"/>
</dbReference>
<dbReference type="GO" id="GO:0140098">
    <property type="term" value="F:catalytic activity, acting on RNA"/>
    <property type="evidence" value="ECO:0007669"/>
    <property type="project" value="UniProtKB-ARBA"/>
</dbReference>
<dbReference type="PROSITE" id="PS01149">
    <property type="entry name" value="PSI_RSU"/>
    <property type="match status" value="1"/>
</dbReference>
<evidence type="ECO:0000313" key="6">
    <source>
        <dbReference type="Proteomes" id="UP000537126"/>
    </source>
</evidence>
<dbReference type="Proteomes" id="UP000537126">
    <property type="component" value="Unassembled WGS sequence"/>
</dbReference>
<dbReference type="AlphaFoldDB" id="A0A846MNK1"/>
<dbReference type="GO" id="GO:0001522">
    <property type="term" value="P:pseudouridine synthesis"/>
    <property type="evidence" value="ECO:0007669"/>
    <property type="project" value="InterPro"/>
</dbReference>
<protein>
    <recommendedName>
        <fullName evidence="3">Pseudouridine synthase</fullName>
        <ecNumber evidence="3">5.4.99.-</ecNumber>
    </recommendedName>
</protein>
<evidence type="ECO:0000259" key="4">
    <source>
        <dbReference type="Pfam" id="PF00849"/>
    </source>
</evidence>
<dbReference type="SUPFAM" id="SSF55120">
    <property type="entry name" value="Pseudouridine synthase"/>
    <property type="match status" value="1"/>
</dbReference>
<evidence type="ECO:0000313" key="5">
    <source>
        <dbReference type="EMBL" id="NIK73158.1"/>
    </source>
</evidence>
<sequence>MKHSRGQFYYFVVYKPYGVLSQFTAEQEGDLTLASLYDFPPDVYPVGRLDKDSEGLLLLTNDNFLKSCLLAPQFKVEKKYWVQVEGEVTAQAIEQLRQGVIIRLKGKNYKTLPARVSRIEAPDLPERVPPIRFRKSVPTSWLSIGLHEGKNRQVRRMTAAVGYPTLRLVRAAVGNLSLSRLQIKEAGELRLLSRQEIYRAVSVPLPGKHKTTNQGFRS</sequence>
<dbReference type="GO" id="GO:0009982">
    <property type="term" value="F:pseudouridine synthase activity"/>
    <property type="evidence" value="ECO:0007669"/>
    <property type="project" value="InterPro"/>
</dbReference>
<comment type="caution">
    <text evidence="5">The sequence shown here is derived from an EMBL/GenBank/DDBJ whole genome shotgun (WGS) entry which is preliminary data.</text>
</comment>
<dbReference type="PANTHER" id="PTHR47683">
    <property type="entry name" value="PSEUDOURIDINE SYNTHASE FAMILY PROTEIN-RELATED"/>
    <property type="match status" value="1"/>
</dbReference>
<name>A0A846MNK1_9BACT</name>
<reference evidence="5 6" key="1">
    <citation type="submission" date="2020-03" db="EMBL/GenBank/DDBJ databases">
        <title>Genomic Encyclopedia of Type Strains, Phase IV (KMG-IV): sequencing the most valuable type-strain genomes for metagenomic binning, comparative biology and taxonomic classification.</title>
        <authorList>
            <person name="Goeker M."/>
        </authorList>
    </citation>
    <scope>NUCLEOTIDE SEQUENCE [LARGE SCALE GENOMIC DNA]</scope>
    <source>
        <strain evidence="5 6">DSM 5718</strain>
    </source>
</reference>
<comment type="similarity">
    <text evidence="1 3">Belongs to the pseudouridine synthase RsuA family.</text>
</comment>
<dbReference type="InterPro" id="IPR020103">
    <property type="entry name" value="PsdUridine_synth_cat_dom_sf"/>
</dbReference>
<dbReference type="InterPro" id="IPR018496">
    <property type="entry name" value="PsdUridine_synth_RsuA/RluB_CS"/>
</dbReference>
<dbReference type="NCBIfam" id="TIGR00093">
    <property type="entry name" value="pseudouridine synthase"/>
    <property type="match status" value="1"/>
</dbReference>
<gene>
    <name evidence="5" type="ORF">FHS56_000644</name>
</gene>
<dbReference type="GO" id="GO:0006364">
    <property type="term" value="P:rRNA processing"/>
    <property type="evidence" value="ECO:0007669"/>
    <property type="project" value="UniProtKB-ARBA"/>
</dbReference>
<dbReference type="InterPro" id="IPR050343">
    <property type="entry name" value="RsuA_PseudoU_synthase"/>
</dbReference>
<dbReference type="RefSeq" id="WP_166918425.1">
    <property type="nucleotide sequence ID" value="NZ_JAASRN010000001.1"/>
</dbReference>
<dbReference type="GO" id="GO:0003723">
    <property type="term" value="F:RNA binding"/>
    <property type="evidence" value="ECO:0007669"/>
    <property type="project" value="InterPro"/>
</dbReference>
<dbReference type="InterPro" id="IPR006145">
    <property type="entry name" value="PsdUridine_synth_RsuA/RluA"/>
</dbReference>
<dbReference type="Gene3D" id="3.30.70.1560">
    <property type="entry name" value="Alpha-L RNA-binding motif"/>
    <property type="match status" value="1"/>
</dbReference>
<keyword evidence="6" id="KW-1185">Reference proteome</keyword>